<feature type="region of interest" description="Disordered" evidence="1">
    <location>
        <begin position="132"/>
        <end position="153"/>
    </location>
</feature>
<proteinExistence type="predicted"/>
<evidence type="ECO:0000313" key="3">
    <source>
        <dbReference type="Proteomes" id="UP000005237"/>
    </source>
</evidence>
<dbReference type="Proteomes" id="UP000005237">
    <property type="component" value="Unassembled WGS sequence"/>
</dbReference>
<name>A0A8R1E1Y8_CAEJA</name>
<dbReference type="AlphaFoldDB" id="A0A8R1E1Y8"/>
<accession>A0A8R1E1Y8</accession>
<keyword evidence="3" id="KW-1185">Reference proteome</keyword>
<dbReference type="EnsemblMetazoa" id="CJA19382.1">
    <property type="protein sequence ID" value="CJA19382.1"/>
    <property type="gene ID" value="WBGene00138587"/>
</dbReference>
<organism evidence="2 3">
    <name type="scientific">Caenorhabditis japonica</name>
    <dbReference type="NCBI Taxonomy" id="281687"/>
    <lineage>
        <taxon>Eukaryota</taxon>
        <taxon>Metazoa</taxon>
        <taxon>Ecdysozoa</taxon>
        <taxon>Nematoda</taxon>
        <taxon>Chromadorea</taxon>
        <taxon>Rhabditida</taxon>
        <taxon>Rhabditina</taxon>
        <taxon>Rhabditomorpha</taxon>
        <taxon>Rhabditoidea</taxon>
        <taxon>Rhabditidae</taxon>
        <taxon>Peloderinae</taxon>
        <taxon>Caenorhabditis</taxon>
    </lineage>
</organism>
<evidence type="ECO:0000256" key="1">
    <source>
        <dbReference type="SAM" id="MobiDB-lite"/>
    </source>
</evidence>
<evidence type="ECO:0000313" key="2">
    <source>
        <dbReference type="EnsemblMetazoa" id="CJA19382.1"/>
    </source>
</evidence>
<reference evidence="2" key="2">
    <citation type="submission" date="2022-06" db="UniProtKB">
        <authorList>
            <consortium name="EnsemblMetazoa"/>
        </authorList>
    </citation>
    <scope>IDENTIFICATION</scope>
    <source>
        <strain evidence="2">DF5081</strain>
    </source>
</reference>
<reference evidence="3" key="1">
    <citation type="submission" date="2010-08" db="EMBL/GenBank/DDBJ databases">
        <authorList>
            <consortium name="Caenorhabditis japonica Sequencing Consortium"/>
            <person name="Wilson R.K."/>
        </authorList>
    </citation>
    <scope>NUCLEOTIDE SEQUENCE [LARGE SCALE GENOMIC DNA]</scope>
    <source>
        <strain evidence="3">DF5081</strain>
    </source>
</reference>
<protein>
    <submittedName>
        <fullName evidence="2">Uncharacterized protein</fullName>
    </submittedName>
</protein>
<sequence length="229" mass="26415">MSLKTHVKRHKAEDLPSEVLYSLIQWFIDAYPDYNSSESGGHRSELGTVKQRYWAKWAAQLELLGYPRTADQVKKKINGEVKVVRERLSAEKAESMKTEAGVNKVFPKLSDARQMLYDFLSVEDSATIVEEPEAQEEPVIKKPRPTVNDQPEPIDLPLTMIELRRELLMIELDTARINQTAAMQQYENALKEGKRLDMQVKNEKLKKELLLKECRCRGIELSDELDQID</sequence>